<feature type="non-terminal residue" evidence="2">
    <location>
        <position position="116"/>
    </location>
</feature>
<feature type="chain" id="PRO_5043494094" evidence="1">
    <location>
        <begin position="18"/>
        <end position="116"/>
    </location>
</feature>
<reference evidence="2" key="1">
    <citation type="submission" date="2022-08" db="EMBL/GenBank/DDBJ databases">
        <authorList>
            <person name="Gutierrez-Valencia J."/>
        </authorList>
    </citation>
    <scope>NUCLEOTIDE SEQUENCE</scope>
</reference>
<keyword evidence="1" id="KW-0732">Signal</keyword>
<sequence>MVLWGRLLLQLGSIVEATGTSSLILVITSIQAIEWMGEYCFSSSSSTEWFPNIDISEVIAFITGNPESKPPILMEKHTLAKIPIVTMTELQGLSLYQQDEVISNTIFYLLIKDIFH</sequence>
<evidence type="ECO:0000313" key="3">
    <source>
        <dbReference type="Proteomes" id="UP001154282"/>
    </source>
</evidence>
<gene>
    <name evidence="2" type="ORF">LITE_LOCUS8339</name>
</gene>
<comment type="caution">
    <text evidence="2">The sequence shown here is derived from an EMBL/GenBank/DDBJ whole genome shotgun (WGS) entry which is preliminary data.</text>
</comment>
<dbReference type="Proteomes" id="UP001154282">
    <property type="component" value="Unassembled WGS sequence"/>
</dbReference>
<organism evidence="2 3">
    <name type="scientific">Linum tenue</name>
    <dbReference type="NCBI Taxonomy" id="586396"/>
    <lineage>
        <taxon>Eukaryota</taxon>
        <taxon>Viridiplantae</taxon>
        <taxon>Streptophyta</taxon>
        <taxon>Embryophyta</taxon>
        <taxon>Tracheophyta</taxon>
        <taxon>Spermatophyta</taxon>
        <taxon>Magnoliopsida</taxon>
        <taxon>eudicotyledons</taxon>
        <taxon>Gunneridae</taxon>
        <taxon>Pentapetalae</taxon>
        <taxon>rosids</taxon>
        <taxon>fabids</taxon>
        <taxon>Malpighiales</taxon>
        <taxon>Linaceae</taxon>
        <taxon>Linum</taxon>
    </lineage>
</organism>
<evidence type="ECO:0000256" key="1">
    <source>
        <dbReference type="SAM" id="SignalP"/>
    </source>
</evidence>
<proteinExistence type="predicted"/>
<name>A0AAV0IAH1_9ROSI</name>
<evidence type="ECO:0000313" key="2">
    <source>
        <dbReference type="EMBL" id="CAI0394506.1"/>
    </source>
</evidence>
<protein>
    <submittedName>
        <fullName evidence="2">Uncharacterized protein</fullName>
    </submittedName>
</protein>
<accession>A0AAV0IAH1</accession>
<dbReference type="AlphaFoldDB" id="A0AAV0IAH1"/>
<dbReference type="EMBL" id="CAMGYJ010000003">
    <property type="protein sequence ID" value="CAI0394506.1"/>
    <property type="molecule type" value="Genomic_DNA"/>
</dbReference>
<feature type="signal peptide" evidence="1">
    <location>
        <begin position="1"/>
        <end position="17"/>
    </location>
</feature>
<keyword evidence="3" id="KW-1185">Reference proteome</keyword>